<dbReference type="RefSeq" id="XP_022100264.1">
    <property type="nucleotide sequence ID" value="XM_022244572.1"/>
</dbReference>
<feature type="transmembrane region" description="Helical" evidence="5">
    <location>
        <begin position="301"/>
        <end position="320"/>
    </location>
</feature>
<dbReference type="AlphaFoldDB" id="A0A8B7Z3Q2"/>
<dbReference type="InterPro" id="IPR037185">
    <property type="entry name" value="EmrE-like"/>
</dbReference>
<evidence type="ECO:0000256" key="3">
    <source>
        <dbReference type="ARBA" id="ARBA00022989"/>
    </source>
</evidence>
<evidence type="ECO:0000313" key="8">
    <source>
        <dbReference type="RefSeq" id="XP_022100264.1"/>
    </source>
</evidence>
<dbReference type="OMA" id="FWYTVSS"/>
<proteinExistence type="predicted"/>
<dbReference type="Pfam" id="PF03151">
    <property type="entry name" value="TPT"/>
    <property type="match status" value="1"/>
</dbReference>
<dbReference type="InterPro" id="IPR004853">
    <property type="entry name" value="Sugar_P_trans_dom"/>
</dbReference>
<organism evidence="7 8">
    <name type="scientific">Acanthaster planci</name>
    <name type="common">Crown-of-thorns starfish</name>
    <dbReference type="NCBI Taxonomy" id="133434"/>
    <lineage>
        <taxon>Eukaryota</taxon>
        <taxon>Metazoa</taxon>
        <taxon>Echinodermata</taxon>
        <taxon>Eleutherozoa</taxon>
        <taxon>Asterozoa</taxon>
        <taxon>Asteroidea</taxon>
        <taxon>Valvatacea</taxon>
        <taxon>Valvatida</taxon>
        <taxon>Acanthasteridae</taxon>
        <taxon>Acanthaster</taxon>
    </lineage>
</organism>
<comment type="subcellular location">
    <subcellularLocation>
        <location evidence="1">Membrane</location>
        <topology evidence="1">Multi-pass membrane protein</topology>
    </subcellularLocation>
</comment>
<feature type="transmembrane region" description="Helical" evidence="5">
    <location>
        <begin position="149"/>
        <end position="167"/>
    </location>
</feature>
<dbReference type="SUPFAM" id="SSF103481">
    <property type="entry name" value="Multidrug resistance efflux transporter EmrE"/>
    <property type="match status" value="2"/>
</dbReference>
<evidence type="ECO:0000256" key="1">
    <source>
        <dbReference type="ARBA" id="ARBA00004141"/>
    </source>
</evidence>
<name>A0A8B7Z3Q2_ACAPL</name>
<evidence type="ECO:0000256" key="2">
    <source>
        <dbReference type="ARBA" id="ARBA00022692"/>
    </source>
</evidence>
<dbReference type="InterPro" id="IPR050186">
    <property type="entry name" value="TPT_transporter"/>
</dbReference>
<reference evidence="8" key="1">
    <citation type="submission" date="2025-08" db="UniProtKB">
        <authorList>
            <consortium name="RefSeq"/>
        </authorList>
    </citation>
    <scope>IDENTIFICATION</scope>
</reference>
<dbReference type="GO" id="GO:0016020">
    <property type="term" value="C:membrane"/>
    <property type="evidence" value="ECO:0007669"/>
    <property type="project" value="UniProtKB-SubCell"/>
</dbReference>
<keyword evidence="3 5" id="KW-1133">Transmembrane helix</keyword>
<dbReference type="OrthoDB" id="6418713at2759"/>
<dbReference type="GeneID" id="110984394"/>
<evidence type="ECO:0000313" key="7">
    <source>
        <dbReference type="Proteomes" id="UP000694845"/>
    </source>
</evidence>
<gene>
    <name evidence="8" type="primary">LOC110984394</name>
</gene>
<dbReference type="PANTHER" id="PTHR11132">
    <property type="entry name" value="SOLUTE CARRIER FAMILY 35"/>
    <property type="match status" value="1"/>
</dbReference>
<feature type="transmembrane region" description="Helical" evidence="5">
    <location>
        <begin position="173"/>
        <end position="192"/>
    </location>
</feature>
<sequence length="360" mass="40377">MADTDTGPSEREKTSNMAAAQSIYQFGLQIFLLCVMWYTSSLMQNVINKHLFGQFPYPTTVSMCHMSAVAVLLPPVLRLWQVPLPDIVYDRGFYQLVIPLAFGKFFSSVSAEISILKVSVSFAHTVKATMPIFTVFLSRLILKEKQTAMIYLSLIPIIFGVMVATLTEASFDMLGLIMAVVATVTFALQNVYSKKALRDIGIHHLRLLLIISQLATVMLLPIWTVVDLRRILGDRSLLQNINWAWTLSLLLASGLFNFLQNIFAFSVLHLITPLSYSIANASKRIFVIMLSLLMLRNPVTLVNIMGMMTAIFGVLCYNLAKYRANLAKHRPFLPMVQSDLLDGRIIGRSDVPNGRPHFNV</sequence>
<evidence type="ECO:0000256" key="5">
    <source>
        <dbReference type="SAM" id="Phobius"/>
    </source>
</evidence>
<protein>
    <submittedName>
        <fullName evidence="8">Solute carrier family 35 member E1-like</fullName>
    </submittedName>
</protein>
<evidence type="ECO:0000256" key="4">
    <source>
        <dbReference type="ARBA" id="ARBA00023136"/>
    </source>
</evidence>
<feature type="transmembrane region" description="Helical" evidence="5">
    <location>
        <begin position="243"/>
        <end position="271"/>
    </location>
</feature>
<keyword evidence="7" id="KW-1185">Reference proteome</keyword>
<accession>A0A8B7Z3Q2</accession>
<dbReference type="KEGG" id="aplc:110984394"/>
<feature type="transmembrane region" description="Helical" evidence="5">
    <location>
        <begin position="60"/>
        <end position="80"/>
    </location>
</feature>
<keyword evidence="2 5" id="KW-0812">Transmembrane</keyword>
<feature type="transmembrane region" description="Helical" evidence="5">
    <location>
        <begin position="92"/>
        <end position="116"/>
    </location>
</feature>
<feature type="transmembrane region" description="Helical" evidence="5">
    <location>
        <begin position="204"/>
        <end position="223"/>
    </location>
</feature>
<feature type="transmembrane region" description="Helical" evidence="5">
    <location>
        <begin position="23"/>
        <end position="40"/>
    </location>
</feature>
<dbReference type="Proteomes" id="UP000694845">
    <property type="component" value="Unplaced"/>
</dbReference>
<keyword evidence="4 5" id="KW-0472">Membrane</keyword>
<evidence type="ECO:0000259" key="6">
    <source>
        <dbReference type="Pfam" id="PF03151"/>
    </source>
</evidence>
<feature type="transmembrane region" description="Helical" evidence="5">
    <location>
        <begin position="122"/>
        <end position="142"/>
    </location>
</feature>
<feature type="domain" description="Sugar phosphate transporter" evidence="6">
    <location>
        <begin position="29"/>
        <end position="318"/>
    </location>
</feature>